<evidence type="ECO:0000313" key="2">
    <source>
        <dbReference type="EMBL" id="TFY55882.1"/>
    </source>
</evidence>
<dbReference type="EMBL" id="SEOQ01000877">
    <property type="protein sequence ID" value="TFY55882.1"/>
    <property type="molecule type" value="Genomic_DNA"/>
</dbReference>
<dbReference type="Proteomes" id="UP000298327">
    <property type="component" value="Unassembled WGS sequence"/>
</dbReference>
<organism evidence="2 3">
    <name type="scientific">Dentipellis fragilis</name>
    <dbReference type="NCBI Taxonomy" id="205917"/>
    <lineage>
        <taxon>Eukaryota</taxon>
        <taxon>Fungi</taxon>
        <taxon>Dikarya</taxon>
        <taxon>Basidiomycota</taxon>
        <taxon>Agaricomycotina</taxon>
        <taxon>Agaricomycetes</taxon>
        <taxon>Russulales</taxon>
        <taxon>Hericiaceae</taxon>
        <taxon>Dentipellis</taxon>
    </lineage>
</organism>
<comment type="caution">
    <text evidence="2">The sequence shown here is derived from an EMBL/GenBank/DDBJ whole genome shotgun (WGS) entry which is preliminary data.</text>
</comment>
<sequence>MLAHHATFSSPADCSPTHARALNHTHVPSCTFTPSDPWPLRLALSHSMLSSLLACTLVRAHVAVHIHTRCCMLVLVLPRPGCSDIMFFFIIVSILLSLVTVVYCMAGIWCCGPVCLSCWMSW</sequence>
<protein>
    <submittedName>
        <fullName evidence="2">Uncharacterized protein</fullName>
    </submittedName>
</protein>
<keyword evidence="1" id="KW-0812">Transmembrane</keyword>
<dbReference type="AlphaFoldDB" id="A0A4Y9Y1D1"/>
<evidence type="ECO:0000256" key="1">
    <source>
        <dbReference type="SAM" id="Phobius"/>
    </source>
</evidence>
<gene>
    <name evidence="2" type="ORF">EVG20_g9154</name>
</gene>
<keyword evidence="1" id="KW-1133">Transmembrane helix</keyword>
<reference evidence="2 3" key="1">
    <citation type="submission" date="2019-02" db="EMBL/GenBank/DDBJ databases">
        <title>Genome sequencing of the rare red list fungi Dentipellis fragilis.</title>
        <authorList>
            <person name="Buettner E."/>
            <person name="Kellner H."/>
        </authorList>
    </citation>
    <scope>NUCLEOTIDE SEQUENCE [LARGE SCALE GENOMIC DNA]</scope>
    <source>
        <strain evidence="2 3">DSM 105465</strain>
    </source>
</reference>
<proteinExistence type="predicted"/>
<name>A0A4Y9Y1D1_9AGAM</name>
<accession>A0A4Y9Y1D1</accession>
<keyword evidence="3" id="KW-1185">Reference proteome</keyword>
<evidence type="ECO:0000313" key="3">
    <source>
        <dbReference type="Proteomes" id="UP000298327"/>
    </source>
</evidence>
<keyword evidence="1" id="KW-0472">Membrane</keyword>
<feature type="transmembrane region" description="Helical" evidence="1">
    <location>
        <begin position="85"/>
        <end position="109"/>
    </location>
</feature>